<accession>A0A087CV91</accession>
<reference evidence="2 3" key="1">
    <citation type="submission" date="2014-03" db="EMBL/GenBank/DDBJ databases">
        <title>Genomics of Bifidobacteria.</title>
        <authorList>
            <person name="Ventura M."/>
            <person name="Milani C."/>
            <person name="Lugli G.A."/>
        </authorList>
    </citation>
    <scope>NUCLEOTIDE SEQUENCE [LARGE SCALE GENOMIC DNA]</scope>
    <source>
        <strain evidence="2 3">DSM 23975</strain>
    </source>
</reference>
<dbReference type="OrthoDB" id="3230981at2"/>
<gene>
    <name evidence="2" type="ORF">BREU_0215</name>
</gene>
<dbReference type="Proteomes" id="UP000028984">
    <property type="component" value="Unassembled WGS sequence"/>
</dbReference>
<organism evidence="2 3">
    <name type="scientific">Bifidobacterium reuteri DSM 23975</name>
    <dbReference type="NCBI Taxonomy" id="1437610"/>
    <lineage>
        <taxon>Bacteria</taxon>
        <taxon>Bacillati</taxon>
        <taxon>Actinomycetota</taxon>
        <taxon>Actinomycetes</taxon>
        <taxon>Bifidobacteriales</taxon>
        <taxon>Bifidobacteriaceae</taxon>
        <taxon>Bifidobacterium</taxon>
    </lineage>
</organism>
<dbReference type="EMBL" id="JGZK01000003">
    <property type="protein sequence ID" value="KFI87191.1"/>
    <property type="molecule type" value="Genomic_DNA"/>
</dbReference>
<dbReference type="RefSeq" id="WP_044088409.1">
    <property type="nucleotide sequence ID" value="NZ_JDUW01000001.1"/>
</dbReference>
<evidence type="ECO:0000256" key="1">
    <source>
        <dbReference type="SAM" id="Phobius"/>
    </source>
</evidence>
<protein>
    <submittedName>
        <fullName evidence="2">Uncharacterized protein</fullName>
    </submittedName>
</protein>
<comment type="caution">
    <text evidence="2">The sequence shown here is derived from an EMBL/GenBank/DDBJ whole genome shotgun (WGS) entry which is preliminary data.</text>
</comment>
<dbReference type="eggNOG" id="ENOG502ZHWS">
    <property type="taxonomic scope" value="Bacteria"/>
</dbReference>
<name>A0A087CV91_9BIFI</name>
<keyword evidence="1" id="KW-0472">Membrane</keyword>
<keyword evidence="1" id="KW-0812">Transmembrane</keyword>
<proteinExistence type="predicted"/>
<evidence type="ECO:0000313" key="3">
    <source>
        <dbReference type="Proteomes" id="UP000028984"/>
    </source>
</evidence>
<keyword evidence="3" id="KW-1185">Reference proteome</keyword>
<feature type="transmembrane region" description="Helical" evidence="1">
    <location>
        <begin position="12"/>
        <end position="32"/>
    </location>
</feature>
<sequence>MQGNTATTIRQRLRHAIVLIGAVTLACTMLAGCGQVADANGPSKAAGMTGAGGEPTFSGPYAAEFKKEYDQAPTDLAKNILKDGKITEAEVQEIYDDYNKCLEPYGLQATWTLDRGEAVGQYRGSMSDDEQFKVMDECHAKTGSGDISSLYAAMNTNPDNVDQEAMARKTYQCYAKHDLLPSPISEDEYMSTMNTANVTDNSQFEANLRRWHEFFSEYMSTTFDGQPNPDYKYDANSPHGQQFWACGQDPLHQ</sequence>
<keyword evidence="1" id="KW-1133">Transmembrane helix</keyword>
<dbReference type="STRING" id="1437610.BREU_0215"/>
<evidence type="ECO:0000313" key="2">
    <source>
        <dbReference type="EMBL" id="KFI87191.1"/>
    </source>
</evidence>
<dbReference type="AlphaFoldDB" id="A0A087CV91"/>